<name>H2B051_KAZAF</name>
<evidence type="ECO:0008006" key="5">
    <source>
        <dbReference type="Google" id="ProtNLM"/>
    </source>
</evidence>
<dbReference type="FunCoup" id="H2B051">
    <property type="interactions" value="469"/>
</dbReference>
<evidence type="ECO:0000256" key="1">
    <source>
        <dbReference type="ARBA" id="ARBA00007017"/>
    </source>
</evidence>
<dbReference type="Proteomes" id="UP000005220">
    <property type="component" value="Chromosome 9"/>
</dbReference>
<evidence type="ECO:0000313" key="4">
    <source>
        <dbReference type="Proteomes" id="UP000005220"/>
    </source>
</evidence>
<proteinExistence type="inferred from homology"/>
<comment type="similarity">
    <text evidence="1">Belongs to the DCC1 family.</text>
</comment>
<gene>
    <name evidence="3" type="primary">KAFR0I02220</name>
    <name evidence="3" type="ORF">KAFR_0I02220</name>
</gene>
<keyword evidence="4" id="KW-1185">Reference proteome</keyword>
<dbReference type="eggNOG" id="KOG0798">
    <property type="taxonomic scope" value="Eukaryota"/>
</dbReference>
<accession>H2B051</accession>
<dbReference type="GO" id="GO:0000785">
    <property type="term" value="C:chromatin"/>
    <property type="evidence" value="ECO:0007669"/>
    <property type="project" value="TreeGrafter"/>
</dbReference>
<dbReference type="GO" id="GO:0034398">
    <property type="term" value="P:telomere tethering at nuclear periphery"/>
    <property type="evidence" value="ECO:0007669"/>
    <property type="project" value="EnsemblFungi"/>
</dbReference>
<dbReference type="GeneID" id="13883637"/>
<dbReference type="KEGG" id="kaf:KAFR_0I02220"/>
<organism evidence="3 4">
    <name type="scientific">Kazachstania africana (strain ATCC 22294 / BCRC 22015 / CBS 2517 / CECT 1963 / NBRC 1671 / NRRL Y-8276)</name>
    <name type="common">Yeast</name>
    <name type="synonym">Kluyveromyces africanus</name>
    <dbReference type="NCBI Taxonomy" id="1071382"/>
    <lineage>
        <taxon>Eukaryota</taxon>
        <taxon>Fungi</taxon>
        <taxon>Dikarya</taxon>
        <taxon>Ascomycota</taxon>
        <taxon>Saccharomycotina</taxon>
        <taxon>Saccharomycetes</taxon>
        <taxon>Saccharomycetales</taxon>
        <taxon>Saccharomycetaceae</taxon>
        <taxon>Kazachstania</taxon>
    </lineage>
</organism>
<dbReference type="InParanoid" id="H2B051"/>
<reference evidence="3 4" key="1">
    <citation type="journal article" date="2011" name="Proc. Natl. Acad. Sci. U.S.A.">
        <title>Evolutionary erosion of yeast sex chromosomes by mating-type switching accidents.</title>
        <authorList>
            <person name="Gordon J.L."/>
            <person name="Armisen D."/>
            <person name="Proux-Wera E."/>
            <person name="Oheigeartaigh S.S."/>
            <person name="Byrne K.P."/>
            <person name="Wolfe K.H."/>
        </authorList>
    </citation>
    <scope>NUCLEOTIDE SEQUENCE [LARGE SCALE GENOMIC DNA]</scope>
    <source>
        <strain evidence="4">ATCC 22294 / BCRC 22015 / CBS 2517 / CECT 1963 / NBRC 1671 / NRRL Y-8276</strain>
    </source>
</reference>
<dbReference type="GO" id="GO:0000775">
    <property type="term" value="C:chromosome, centromeric region"/>
    <property type="evidence" value="ECO:0007669"/>
    <property type="project" value="TreeGrafter"/>
</dbReference>
<dbReference type="RefSeq" id="XP_003959136.1">
    <property type="nucleotide sequence ID" value="XM_003959087.1"/>
</dbReference>
<keyword evidence="2" id="KW-0235">DNA replication</keyword>
<dbReference type="HOGENOM" id="CLU_034504_0_0_1"/>
<dbReference type="Pfam" id="PF09724">
    <property type="entry name" value="Dcc1"/>
    <property type="match status" value="1"/>
</dbReference>
<dbReference type="PANTHER" id="PTHR13395">
    <property type="entry name" value="SISTER CHROMATID COHESION PROTEIN DCC1-RELATED"/>
    <property type="match status" value="1"/>
</dbReference>
<dbReference type="OrthoDB" id="276989at2759"/>
<dbReference type="STRING" id="1071382.H2B051"/>
<protein>
    <recommendedName>
        <fullName evidence="5">Sister chromatid cohesion protein DCC1</fullName>
    </recommendedName>
</protein>
<dbReference type="GO" id="GO:0031390">
    <property type="term" value="C:Ctf18 RFC-like complex"/>
    <property type="evidence" value="ECO:0007669"/>
    <property type="project" value="EnsemblFungi"/>
</dbReference>
<dbReference type="GO" id="GO:0006260">
    <property type="term" value="P:DNA replication"/>
    <property type="evidence" value="ECO:0007669"/>
    <property type="project" value="UniProtKB-KW"/>
</dbReference>
<sequence length="380" mass="43922">MSINLHCQLECDKDSQYKLIQLTPELLKVLKPTKGNEQNSLLQFKALDDNSSNVVLCSRDKTWIVRQKNHSNTALLMNEFIPGRPMNIPKESLFGLTEPTSDLLGYSSTSFEYETRKTEGQLNLDLVPLYNGEVKFPQTGNKPQLRTFEELVEHSPTSVVEAKTIWYNVGGCEINGYICLLSNEFMSRALHVMLTSVVAENLNLNELALDETFRAVTKDMGPDFNPYTIEVVKTVLNRFMKAFTDDRWSLDMLKIAKWYGINALKNHAHKTSMSTDEFMIKWKSTFPPFLPCDIDTDMLRGHYYKPAEHHLQYIAKNTLPIDVKERFNILFRLQSTWDFEDIKPLVEDLNVHGLKIDNFIMKYARRRRVPGKQKVIVTSR</sequence>
<dbReference type="GO" id="GO:0035753">
    <property type="term" value="P:maintenance of DNA trinucleotide repeats"/>
    <property type="evidence" value="ECO:0007669"/>
    <property type="project" value="EnsemblFungi"/>
</dbReference>
<dbReference type="PANTHER" id="PTHR13395:SF6">
    <property type="entry name" value="SISTER CHROMATID COHESION PROTEIN DCC1"/>
    <property type="match status" value="1"/>
</dbReference>
<dbReference type="AlphaFoldDB" id="H2B051"/>
<dbReference type="InterPro" id="IPR019128">
    <property type="entry name" value="Dcc1"/>
</dbReference>
<dbReference type="EMBL" id="HE650829">
    <property type="protein sequence ID" value="CCF60001.1"/>
    <property type="molecule type" value="Genomic_DNA"/>
</dbReference>
<dbReference type="GO" id="GO:0034088">
    <property type="term" value="P:maintenance of mitotic sister chromatid cohesion"/>
    <property type="evidence" value="ECO:0007669"/>
    <property type="project" value="TreeGrafter"/>
</dbReference>
<evidence type="ECO:0000256" key="2">
    <source>
        <dbReference type="ARBA" id="ARBA00022705"/>
    </source>
</evidence>
<evidence type="ECO:0000313" key="3">
    <source>
        <dbReference type="EMBL" id="CCF60001.1"/>
    </source>
</evidence>